<dbReference type="EMBL" id="BPLR01001598">
    <property type="protein sequence ID" value="GIZ03410.1"/>
    <property type="molecule type" value="Genomic_DNA"/>
</dbReference>
<gene>
    <name evidence="1" type="ORF">CEXT_40531</name>
</gene>
<reference evidence="1 2" key="1">
    <citation type="submission" date="2021-06" db="EMBL/GenBank/DDBJ databases">
        <title>Caerostris extrusa draft genome.</title>
        <authorList>
            <person name="Kono N."/>
            <person name="Arakawa K."/>
        </authorList>
    </citation>
    <scope>NUCLEOTIDE SEQUENCE [LARGE SCALE GENOMIC DNA]</scope>
</reference>
<proteinExistence type="predicted"/>
<name>A0AAV4YAM1_CAEEX</name>
<dbReference type="Proteomes" id="UP001054945">
    <property type="component" value="Unassembled WGS sequence"/>
</dbReference>
<evidence type="ECO:0000313" key="2">
    <source>
        <dbReference type="Proteomes" id="UP001054945"/>
    </source>
</evidence>
<sequence length="105" mass="12195">MYIRLPPPSLRSTLIRWEDTRWCAEQWCKSSVIFKPRGRVGSLEMELSKNFGWTSTSSFCQLFGTGSPFSRRPLGSADSKLSYSFYSFVVVKRKIDMRNSMLSMY</sequence>
<accession>A0AAV4YAM1</accession>
<dbReference type="AlphaFoldDB" id="A0AAV4YAM1"/>
<keyword evidence="2" id="KW-1185">Reference proteome</keyword>
<evidence type="ECO:0000313" key="1">
    <source>
        <dbReference type="EMBL" id="GIZ03410.1"/>
    </source>
</evidence>
<organism evidence="1 2">
    <name type="scientific">Caerostris extrusa</name>
    <name type="common">Bark spider</name>
    <name type="synonym">Caerostris bankana</name>
    <dbReference type="NCBI Taxonomy" id="172846"/>
    <lineage>
        <taxon>Eukaryota</taxon>
        <taxon>Metazoa</taxon>
        <taxon>Ecdysozoa</taxon>
        <taxon>Arthropoda</taxon>
        <taxon>Chelicerata</taxon>
        <taxon>Arachnida</taxon>
        <taxon>Araneae</taxon>
        <taxon>Araneomorphae</taxon>
        <taxon>Entelegynae</taxon>
        <taxon>Araneoidea</taxon>
        <taxon>Araneidae</taxon>
        <taxon>Caerostris</taxon>
    </lineage>
</organism>
<comment type="caution">
    <text evidence="1">The sequence shown here is derived from an EMBL/GenBank/DDBJ whole genome shotgun (WGS) entry which is preliminary data.</text>
</comment>
<protein>
    <submittedName>
        <fullName evidence="1">Uncharacterized protein</fullName>
    </submittedName>
</protein>